<keyword evidence="1" id="KW-0732">Signal</keyword>
<gene>
    <name evidence="2" type="ORF">TCIL3000_0_09300</name>
</gene>
<sequence length="221" mass="24820">MDITCFLNFSFLSFSFSVSAHSRSLFLTMCFRSFRFTSAPSYPPINKYRAVQSRHKLTIIIIIRANTVGSHSRKRQCSFTQFTQKRKKTCKNSPSFVLVLSLHPSHFCSSSPRDDYSTLRPCAGVGFRMKSEVVENNAGRVEETPSLTSVAEDSPLLPSADFCGLIKLRRGVVNDVAKMLRPVRDSRARCEVRLLPKPHRTCAGGCPLPSLNSLWSPSPLW</sequence>
<feature type="chain" id="PRO_5003394975" evidence="1">
    <location>
        <begin position="21"/>
        <end position="221"/>
    </location>
</feature>
<dbReference type="Proteomes" id="UP000000702">
    <property type="component" value="Unassembled WGS sequence"/>
</dbReference>
<dbReference type="AlphaFoldDB" id="F9WF76"/>
<evidence type="ECO:0000313" key="3">
    <source>
        <dbReference type="Proteomes" id="UP000000702"/>
    </source>
</evidence>
<reference evidence="3" key="1">
    <citation type="submission" date="2011-07" db="EMBL/GenBank/DDBJ databases">
        <title>Divergent evolution of antigenic variation in African trypanosomes.</title>
        <authorList>
            <person name="Jackson A.P."/>
            <person name="Berry A."/>
            <person name="Allison H.C."/>
            <person name="Burton P."/>
            <person name="Anderson J."/>
            <person name="Aslett M."/>
            <person name="Brown R."/>
            <person name="Corton N."/>
            <person name="Harris D."/>
            <person name="Hauser H."/>
            <person name="Gamble J."/>
            <person name="Gilderthorp R."/>
            <person name="McQuillan J."/>
            <person name="Quail M.A."/>
            <person name="Sanders M."/>
            <person name="Van Tonder A."/>
            <person name="Ginger M.L."/>
            <person name="Donelson J.E."/>
            <person name="Field M.C."/>
            <person name="Barry J.D."/>
            <person name="Berriman M."/>
            <person name="Hertz-Fowler C."/>
        </authorList>
    </citation>
    <scope>NUCLEOTIDE SEQUENCE [LARGE SCALE GENOMIC DNA]</scope>
    <source>
        <strain evidence="3">IL3000</strain>
    </source>
</reference>
<proteinExistence type="predicted"/>
<protein>
    <submittedName>
        <fullName evidence="2">WGS project CAEQ00000000 data, annotated contig 357</fullName>
    </submittedName>
</protein>
<evidence type="ECO:0000313" key="2">
    <source>
        <dbReference type="EMBL" id="CCD15944.1"/>
    </source>
</evidence>
<name>F9WF76_TRYCI</name>
<dbReference type="EMBL" id="CAEQ01002112">
    <property type="protein sequence ID" value="CCD15944.1"/>
    <property type="molecule type" value="Genomic_DNA"/>
</dbReference>
<dbReference type="VEuPathDB" id="TriTrypDB:TcIL3000_0_09300"/>
<organism evidence="2 3">
    <name type="scientific">Trypanosoma congolense (strain IL3000)</name>
    <dbReference type="NCBI Taxonomy" id="1068625"/>
    <lineage>
        <taxon>Eukaryota</taxon>
        <taxon>Discoba</taxon>
        <taxon>Euglenozoa</taxon>
        <taxon>Kinetoplastea</taxon>
        <taxon>Metakinetoplastina</taxon>
        <taxon>Trypanosomatida</taxon>
        <taxon>Trypanosomatidae</taxon>
        <taxon>Trypanosoma</taxon>
        <taxon>Nannomonas</taxon>
    </lineage>
</organism>
<evidence type="ECO:0000256" key="1">
    <source>
        <dbReference type="SAM" id="SignalP"/>
    </source>
</evidence>
<reference evidence="2 3" key="2">
    <citation type="journal article" date="2012" name="Proc. Natl. Acad. Sci. U.S.A.">
        <title>Antigenic diversity is generated by distinct evolutionary mechanisms in African trypanosome species.</title>
        <authorList>
            <person name="Jackson A.P."/>
            <person name="Berry A."/>
            <person name="Aslett M."/>
            <person name="Allison H.C."/>
            <person name="Burton P."/>
            <person name="Vavrova-Anderson J."/>
            <person name="Brown R."/>
            <person name="Browne H."/>
            <person name="Corton N."/>
            <person name="Hauser H."/>
            <person name="Gamble J."/>
            <person name="Gilderthorp R."/>
            <person name="Marcello L."/>
            <person name="McQuillan J."/>
            <person name="Otto T.D."/>
            <person name="Quail M.A."/>
            <person name="Sanders M.J."/>
            <person name="van Tonder A."/>
            <person name="Ginger M.L."/>
            <person name="Field M.C."/>
            <person name="Barry J.D."/>
            <person name="Hertz-Fowler C."/>
            <person name="Berriman M."/>
        </authorList>
    </citation>
    <scope>NUCLEOTIDE SEQUENCE [LARGE SCALE GENOMIC DNA]</scope>
    <source>
        <strain evidence="2 3">IL3000</strain>
    </source>
</reference>
<accession>F9WF76</accession>
<keyword evidence="3" id="KW-1185">Reference proteome</keyword>
<comment type="caution">
    <text evidence="2">The sequence shown here is derived from an EMBL/GenBank/DDBJ whole genome shotgun (WGS) entry which is preliminary data.</text>
</comment>
<feature type="signal peptide" evidence="1">
    <location>
        <begin position="1"/>
        <end position="20"/>
    </location>
</feature>